<feature type="domain" description="Fibronectin type-III" evidence="12">
    <location>
        <begin position="589"/>
        <end position="684"/>
    </location>
</feature>
<reference evidence="13" key="3">
    <citation type="submission" date="2025-09" db="UniProtKB">
        <authorList>
            <consortium name="Ensembl"/>
        </authorList>
    </citation>
    <scope>IDENTIFICATION</scope>
</reference>
<feature type="region of interest" description="Disordered" evidence="9">
    <location>
        <begin position="930"/>
        <end position="961"/>
    </location>
</feature>
<feature type="domain" description="Ig-like" evidence="11">
    <location>
        <begin position="24"/>
        <end position="117"/>
    </location>
</feature>
<feature type="region of interest" description="Disordered" evidence="9">
    <location>
        <begin position="1012"/>
        <end position="1053"/>
    </location>
</feature>
<evidence type="ECO:0000259" key="12">
    <source>
        <dbReference type="PROSITE" id="PS50853"/>
    </source>
</evidence>
<reference evidence="13" key="2">
    <citation type="submission" date="2025-08" db="UniProtKB">
        <authorList>
            <consortium name="Ensembl"/>
        </authorList>
    </citation>
    <scope>IDENTIFICATION</scope>
</reference>
<dbReference type="CDD" id="cd00063">
    <property type="entry name" value="FN3"/>
    <property type="match status" value="3"/>
</dbReference>
<keyword evidence="10" id="KW-1133">Transmembrane helix</keyword>
<evidence type="ECO:0000256" key="8">
    <source>
        <dbReference type="ARBA" id="ARBA00023319"/>
    </source>
</evidence>
<name>A0A8C5H0M4_GOUWI</name>
<feature type="region of interest" description="Disordered" evidence="9">
    <location>
        <begin position="792"/>
        <end position="814"/>
    </location>
</feature>
<evidence type="ECO:0000256" key="6">
    <source>
        <dbReference type="ARBA" id="ARBA00023157"/>
    </source>
</evidence>
<dbReference type="PRINTS" id="PR01832">
    <property type="entry name" value="VEGFRECEPTOR"/>
</dbReference>
<evidence type="ECO:0000256" key="5">
    <source>
        <dbReference type="ARBA" id="ARBA00023136"/>
    </source>
</evidence>
<dbReference type="Pfam" id="PF07679">
    <property type="entry name" value="I-set"/>
    <property type="match status" value="1"/>
</dbReference>
<feature type="compositionally biased region" description="Polar residues" evidence="9">
    <location>
        <begin position="1043"/>
        <end position="1053"/>
    </location>
</feature>
<dbReference type="SUPFAM" id="SSF49265">
    <property type="entry name" value="Fibronectin type III"/>
    <property type="match status" value="2"/>
</dbReference>
<keyword evidence="8" id="KW-0393">Immunoglobulin domain</keyword>
<keyword evidence="7" id="KW-0325">Glycoprotein</keyword>
<organism evidence="13 14">
    <name type="scientific">Gouania willdenowi</name>
    <name type="common">Blunt-snouted clingfish</name>
    <name type="synonym">Lepadogaster willdenowi</name>
    <dbReference type="NCBI Taxonomy" id="441366"/>
    <lineage>
        <taxon>Eukaryota</taxon>
        <taxon>Metazoa</taxon>
        <taxon>Chordata</taxon>
        <taxon>Craniata</taxon>
        <taxon>Vertebrata</taxon>
        <taxon>Euteleostomi</taxon>
        <taxon>Actinopterygii</taxon>
        <taxon>Neopterygii</taxon>
        <taxon>Teleostei</taxon>
        <taxon>Neoteleostei</taxon>
        <taxon>Acanthomorphata</taxon>
        <taxon>Ovalentaria</taxon>
        <taxon>Blenniimorphae</taxon>
        <taxon>Blenniiformes</taxon>
        <taxon>Gobiesocoidei</taxon>
        <taxon>Gobiesocidae</taxon>
        <taxon>Gobiesocinae</taxon>
        <taxon>Gouania</taxon>
    </lineage>
</organism>
<dbReference type="SUPFAM" id="SSF48726">
    <property type="entry name" value="Immunoglobulin"/>
    <property type="match status" value="4"/>
</dbReference>
<feature type="region of interest" description="Disordered" evidence="9">
    <location>
        <begin position="542"/>
        <end position="574"/>
    </location>
</feature>
<evidence type="ECO:0000313" key="14">
    <source>
        <dbReference type="Proteomes" id="UP000694680"/>
    </source>
</evidence>
<keyword evidence="10" id="KW-0812">Transmembrane</keyword>
<feature type="domain" description="Fibronectin type-III" evidence="12">
    <location>
        <begin position="692"/>
        <end position="792"/>
    </location>
</feature>
<dbReference type="Gene3D" id="2.60.40.10">
    <property type="entry name" value="Immunoglobulins"/>
    <property type="match status" value="7"/>
</dbReference>
<accession>A0A8C5H0M4</accession>
<feature type="domain" description="Fibronectin type-III" evidence="12">
    <location>
        <begin position="447"/>
        <end position="548"/>
    </location>
</feature>
<feature type="region of interest" description="Disordered" evidence="9">
    <location>
        <begin position="415"/>
        <end position="458"/>
    </location>
</feature>
<comment type="subcellular location">
    <subcellularLocation>
        <location evidence="1">Cell membrane</location>
    </subcellularLocation>
</comment>
<dbReference type="InterPro" id="IPR007110">
    <property type="entry name" value="Ig-like_dom"/>
</dbReference>
<keyword evidence="3" id="KW-0732">Signal</keyword>
<dbReference type="GO" id="GO:0098609">
    <property type="term" value="P:cell-cell adhesion"/>
    <property type="evidence" value="ECO:0007669"/>
    <property type="project" value="TreeGrafter"/>
</dbReference>
<dbReference type="GO" id="GO:0007399">
    <property type="term" value="P:nervous system development"/>
    <property type="evidence" value="ECO:0007669"/>
    <property type="project" value="TreeGrafter"/>
</dbReference>
<feature type="compositionally biased region" description="Pro residues" evidence="9">
    <location>
        <begin position="805"/>
        <end position="814"/>
    </location>
</feature>
<dbReference type="InterPro" id="IPR036116">
    <property type="entry name" value="FN3_sf"/>
</dbReference>
<evidence type="ECO:0000259" key="11">
    <source>
        <dbReference type="PROSITE" id="PS50835"/>
    </source>
</evidence>
<evidence type="ECO:0000256" key="1">
    <source>
        <dbReference type="ARBA" id="ARBA00004236"/>
    </source>
</evidence>
<dbReference type="SMART" id="SM00408">
    <property type="entry name" value="IGc2"/>
    <property type="match status" value="4"/>
</dbReference>
<keyword evidence="2" id="KW-1003">Cell membrane</keyword>
<sequence length="1109" mass="120576">IKSDFVRELTFPVLILCVCVCVFPSSAQHLSFLSEPSSLVQSRGSVAVLRCSASPPSATVSWRFRGLPLVLESLRGVEITSGTLTISSLGAVHAGVYQCVASLGRGPAIVSRQARVSVAEIFEYESGRRRSLSAKEGSAVVIECPLPHSVPPALPRLKVRGEWVEVSTDEYLILPSGNLHILSVSPRHQGMYKCGATNPVTGETTVQTHGTKLSVKDSDPSPLVRIVYPTAPLTVSVQRSQPLTLECVVSGSPAPEARWYKDGNRLTPGSSQHNNLVFANVTKSDEGSYTCAVETEEGNAFSANYTVNVLEAVSITKGLKDQLVSLGSSAHFTCEATGNPAPRVTWLFNANRVNPSQRFQISGSSLVIADVTRRDEGVYQCLLDNESGSAQSYGTLTTDPQLSSTAVVLPEASPSLHPIQSDEGHGRFLPEDEAISPPAERSNDRPTPEAPIIISPPQTHKPDLYDLEWRAGRDGGSPINAYFVKYRKVDEMGTWVGSWQTVRVPGSEKTLRLSELESSSLYEVLMVARSLAGEGQPAMLTFRTGKEKSTSSNKNPSKPPVISVPPKAPEDKTPNTHFGVVIHDRVPEAPDRPTISMATESSAYVTWIPRANGGSPITAFRVEYRRGRSAEWVVAADNISPLKLSVEVRNLDPGLTYKFRVVAINMYGESPHSIPSKLYQVPHASPRIAERPVVGPHISSTDAISDTQIMLRWTYSPTSNNNTPIQGFYIYYRPTDSDNDSDYKRDVVEGVRTWHMIGHLQAETSYDIKMQCFNDGGQSEYSNVMICETRARQAPGSPSQHPITPSGPHPQEPPSPPGGLLYLIVGCVLGVMVLILLAFIAMCLWRNRQQNNMHKYNPPGYLCQPAEMNGHVLDYTALPGGSSSRINSSIHGGFRHSGQMLPQSCHHLHHKLPNGLALLNGSGGLFSPGLPHGHNGTLPRSTRDCEHSHPHHHHNGGGIYTALPQTETSDCMSCQNLCNNNRCYNKTNGSFSSGSLPLMHRAAPCHQDGMEMVPLGQVSSPCHGTDDQDADSTYREDQRKESPPSSSTSKLNYINLSGEEHEDGEDTEEEPVLCWESLELPDLDCDQKPAWISGGGLAGELITAGPREA</sequence>
<dbReference type="Proteomes" id="UP000694680">
    <property type="component" value="Chromosome 13"/>
</dbReference>
<dbReference type="SMART" id="SM00060">
    <property type="entry name" value="FN3"/>
    <property type="match status" value="3"/>
</dbReference>
<dbReference type="CDD" id="cd00096">
    <property type="entry name" value="Ig"/>
    <property type="match status" value="1"/>
</dbReference>
<dbReference type="GO" id="GO:0005886">
    <property type="term" value="C:plasma membrane"/>
    <property type="evidence" value="ECO:0007669"/>
    <property type="project" value="UniProtKB-SubCell"/>
</dbReference>
<evidence type="ECO:0000256" key="4">
    <source>
        <dbReference type="ARBA" id="ARBA00022737"/>
    </source>
</evidence>
<reference evidence="13" key="1">
    <citation type="submission" date="2020-06" db="EMBL/GenBank/DDBJ databases">
        <authorList>
            <consortium name="Wellcome Sanger Institute Data Sharing"/>
        </authorList>
    </citation>
    <scope>NUCLEOTIDE SEQUENCE [LARGE SCALE GENOMIC DNA]</scope>
</reference>
<evidence type="ECO:0000256" key="3">
    <source>
        <dbReference type="ARBA" id="ARBA00022729"/>
    </source>
</evidence>
<dbReference type="PROSITE" id="PS50835">
    <property type="entry name" value="IG_LIKE"/>
    <property type="match status" value="4"/>
</dbReference>
<evidence type="ECO:0000256" key="10">
    <source>
        <dbReference type="SAM" id="Phobius"/>
    </source>
</evidence>
<keyword evidence="14" id="KW-1185">Reference proteome</keyword>
<dbReference type="Pfam" id="PF00041">
    <property type="entry name" value="fn3"/>
    <property type="match status" value="3"/>
</dbReference>
<protein>
    <recommendedName>
        <fullName evidence="15">Cell adhesion associated, oncogene regulated</fullName>
    </recommendedName>
</protein>
<dbReference type="FunFam" id="2.60.40.10:FF:000205">
    <property type="entry name" value="Cell adhesion associated, oncogene regulated"/>
    <property type="match status" value="1"/>
</dbReference>
<feature type="domain" description="Ig-like" evidence="11">
    <location>
        <begin position="311"/>
        <end position="397"/>
    </location>
</feature>
<evidence type="ECO:0000256" key="2">
    <source>
        <dbReference type="ARBA" id="ARBA00022475"/>
    </source>
</evidence>
<dbReference type="Ensembl" id="ENSGWIT00000041683.1">
    <property type="protein sequence ID" value="ENSGWIP00000038283.1"/>
    <property type="gene ID" value="ENSGWIG00000019601.1"/>
</dbReference>
<keyword evidence="4" id="KW-0677">Repeat</keyword>
<dbReference type="PANTHER" id="PTHR44170">
    <property type="entry name" value="PROTEIN SIDEKICK"/>
    <property type="match status" value="1"/>
</dbReference>
<dbReference type="PROSITE" id="PS50853">
    <property type="entry name" value="FN3"/>
    <property type="match status" value="3"/>
</dbReference>
<dbReference type="InterPro" id="IPR003961">
    <property type="entry name" value="FN3_dom"/>
</dbReference>
<feature type="domain" description="Ig-like" evidence="11">
    <location>
        <begin position="119"/>
        <end position="214"/>
    </location>
</feature>
<feature type="compositionally biased region" description="Basic and acidic residues" evidence="9">
    <location>
        <begin position="1032"/>
        <end position="1042"/>
    </location>
</feature>
<dbReference type="InterPro" id="IPR003599">
    <property type="entry name" value="Ig_sub"/>
</dbReference>
<gene>
    <name evidence="13" type="primary">cdon</name>
</gene>
<dbReference type="PANTHER" id="PTHR44170:SF1">
    <property type="entry name" value="CELL ADHESION MOLECULE-RELATED_DOWN-REGULATED BY ONCOGENES"/>
    <property type="match status" value="1"/>
</dbReference>
<dbReference type="SMART" id="SM00409">
    <property type="entry name" value="IG"/>
    <property type="match status" value="4"/>
</dbReference>
<dbReference type="InterPro" id="IPR013098">
    <property type="entry name" value="Ig_I-set"/>
</dbReference>
<keyword evidence="5 10" id="KW-0472">Membrane</keyword>
<dbReference type="InterPro" id="IPR036179">
    <property type="entry name" value="Ig-like_dom_sf"/>
</dbReference>
<proteinExistence type="predicted"/>
<feature type="transmembrane region" description="Helical" evidence="10">
    <location>
        <begin position="820"/>
        <end position="845"/>
    </location>
</feature>
<feature type="compositionally biased region" description="Basic and acidic residues" evidence="9">
    <location>
        <begin position="420"/>
        <end position="430"/>
    </location>
</feature>
<dbReference type="InterPro" id="IPR013783">
    <property type="entry name" value="Ig-like_fold"/>
</dbReference>
<feature type="domain" description="Ig-like" evidence="11">
    <location>
        <begin position="222"/>
        <end position="308"/>
    </location>
</feature>
<dbReference type="FunFam" id="2.60.40.10:FF:000273">
    <property type="entry name" value="contactin-3 isoform X1"/>
    <property type="match status" value="1"/>
</dbReference>
<keyword evidence="6" id="KW-1015">Disulfide bond</keyword>
<evidence type="ECO:0000256" key="7">
    <source>
        <dbReference type="ARBA" id="ARBA00023180"/>
    </source>
</evidence>
<dbReference type="Pfam" id="PF13927">
    <property type="entry name" value="Ig_3"/>
    <property type="match status" value="2"/>
</dbReference>
<evidence type="ECO:0000256" key="9">
    <source>
        <dbReference type="SAM" id="MobiDB-lite"/>
    </source>
</evidence>
<evidence type="ECO:0000313" key="13">
    <source>
        <dbReference type="Ensembl" id="ENSGWIP00000038283.1"/>
    </source>
</evidence>
<evidence type="ECO:0008006" key="15">
    <source>
        <dbReference type="Google" id="ProtNLM"/>
    </source>
</evidence>
<dbReference type="InterPro" id="IPR003598">
    <property type="entry name" value="Ig_sub2"/>
</dbReference>
<feature type="compositionally biased region" description="Pro residues" evidence="9">
    <location>
        <begin position="557"/>
        <end position="567"/>
    </location>
</feature>
<dbReference type="AlphaFoldDB" id="A0A8C5H0M4"/>